<dbReference type="PANTHER" id="PTHR47531">
    <property type="entry name" value="RING/U-BOX SUPERFAMILY PROTEIN"/>
    <property type="match status" value="1"/>
</dbReference>
<evidence type="ECO:0000256" key="2">
    <source>
        <dbReference type="ARBA" id="ARBA00023277"/>
    </source>
</evidence>
<organism evidence="9 10">
    <name type="scientific">Cajanus cajan</name>
    <name type="common">Pigeon pea</name>
    <name type="synonym">Cajanus indicus</name>
    <dbReference type="NCBI Taxonomy" id="3821"/>
    <lineage>
        <taxon>Eukaryota</taxon>
        <taxon>Viridiplantae</taxon>
        <taxon>Streptophyta</taxon>
        <taxon>Embryophyta</taxon>
        <taxon>Tracheophyta</taxon>
        <taxon>Spermatophyta</taxon>
        <taxon>Magnoliopsida</taxon>
        <taxon>eudicotyledons</taxon>
        <taxon>Gunneridae</taxon>
        <taxon>Pentapetalae</taxon>
        <taxon>rosids</taxon>
        <taxon>fabids</taxon>
        <taxon>Fabales</taxon>
        <taxon>Fabaceae</taxon>
        <taxon>Papilionoideae</taxon>
        <taxon>50 kb inversion clade</taxon>
        <taxon>NPAAA clade</taxon>
        <taxon>indigoferoid/millettioid clade</taxon>
        <taxon>Phaseoleae</taxon>
        <taxon>Cajanus</taxon>
    </lineage>
</organism>
<name>A0A151RUB0_CAJCA</name>
<feature type="compositionally biased region" description="Basic and acidic residues" evidence="7">
    <location>
        <begin position="666"/>
        <end position="678"/>
    </location>
</feature>
<feature type="compositionally biased region" description="Low complexity" evidence="7">
    <location>
        <begin position="654"/>
        <end position="664"/>
    </location>
</feature>
<comment type="similarity">
    <text evidence="1 6">Belongs to the glycosyl hydrolase 14 family.</text>
</comment>
<evidence type="ECO:0000256" key="7">
    <source>
        <dbReference type="SAM" id="MobiDB-lite"/>
    </source>
</evidence>
<evidence type="ECO:0000256" key="6">
    <source>
        <dbReference type="RuleBase" id="RU000509"/>
    </source>
</evidence>
<keyword evidence="5" id="KW-0479">Metal-binding</keyword>
<keyword evidence="2 6" id="KW-0119">Carbohydrate metabolism</keyword>
<evidence type="ECO:0000256" key="4">
    <source>
        <dbReference type="PIRSR" id="PIRSR601554-1"/>
    </source>
</evidence>
<evidence type="ECO:0000313" key="10">
    <source>
        <dbReference type="Proteomes" id="UP000075243"/>
    </source>
</evidence>
<keyword evidence="10" id="KW-1185">Reference proteome</keyword>
<dbReference type="Pfam" id="PF01373">
    <property type="entry name" value="Glyco_hydro_14"/>
    <property type="match status" value="1"/>
</dbReference>
<dbReference type="STRING" id="3821.A0A151RUB0"/>
<dbReference type="PRINTS" id="PR00750">
    <property type="entry name" value="BETAAMYLASE"/>
</dbReference>
<comment type="catalytic activity">
    <reaction evidence="6">
        <text>Hydrolysis of (1-&gt;4)-alpha-D-glucosidic linkages in polysaccharides so as to remove successive maltose units from the non-reducing ends of the chains.</text>
        <dbReference type="EC" id="3.2.1.2"/>
    </reaction>
</comment>
<feature type="domain" description="RING-type" evidence="8">
    <location>
        <begin position="513"/>
        <end position="564"/>
    </location>
</feature>
<feature type="region of interest" description="Disordered" evidence="7">
    <location>
        <begin position="654"/>
        <end position="681"/>
    </location>
</feature>
<dbReference type="InterPro" id="IPR008540">
    <property type="entry name" value="BES1_N"/>
</dbReference>
<evidence type="ECO:0000256" key="3">
    <source>
        <dbReference type="ARBA" id="ARBA00023326"/>
    </source>
</evidence>
<dbReference type="InterPro" id="IPR001841">
    <property type="entry name" value="Znf_RING"/>
</dbReference>
<feature type="active site" description="Proton acceptor" evidence="4">
    <location>
        <position position="1233"/>
    </location>
</feature>
<dbReference type="PROSITE" id="PS50089">
    <property type="entry name" value="ZF_RING_2"/>
    <property type="match status" value="1"/>
</dbReference>
<keyword evidence="5" id="KW-0863">Zinc-finger</keyword>
<keyword evidence="3 6" id="KW-0624">Polysaccharide degradation</keyword>
<dbReference type="GO" id="GO:0000272">
    <property type="term" value="P:polysaccharide catabolic process"/>
    <property type="evidence" value="ECO:0007669"/>
    <property type="project" value="UniProtKB-KW"/>
</dbReference>
<dbReference type="EMBL" id="KQ483568">
    <property type="protein sequence ID" value="KYP46124.1"/>
    <property type="molecule type" value="Genomic_DNA"/>
</dbReference>
<feature type="compositionally biased region" description="Polar residues" evidence="7">
    <location>
        <begin position="222"/>
        <end position="233"/>
    </location>
</feature>
<dbReference type="Pfam" id="PF13639">
    <property type="entry name" value="zf-RING_2"/>
    <property type="match status" value="1"/>
</dbReference>
<dbReference type="PANTHER" id="PTHR47531:SF2">
    <property type="entry name" value="RING_U-BOX SUPERFAMILY PROTEIN"/>
    <property type="match status" value="1"/>
</dbReference>
<sequence>MGSSGSKATSSSSSSGSFRKGRSKGHRGFPSYCLGTTSGSRDIDCDDQVCDQSKVNGDDETYTSGNEIDSDEGKTESFRKVKSDEVPCVPSNIDLEEWGPTASRTGSSSAHSSSNRSLNTSNGFLSRFSLVPGNISFRLSRTTSLGSSRPCPVSSAGLSIFNNEDELNLHQRPASGLINRNETQHRSNLLNSSFVSQVPIQCHEEGSNNLRPNTPALVSPGNLLSSRTRSSVQDVVRDGDGTREVPDVNFYSPRIHTDTENFETRHTDRRNGAREPVERNVRFSRTLSVGRLRDRVLRRSTLSDFTICPLQREREVRDASQDNGRRAGERDTRVSPSGRNAANSSTPRYPQPSTPSSLFGIQDYEVETSRSRETRYQDLLEHRSNFLERRRRIRSQVRALQRLGSRFENLSGHDRSCILSGQHRNGRCACRIGSRDTNSNDDTNARASISRIVMLAEALFEVLDEIHQQSVVLSSRPSVSSIGSVPAPNEVVESLPVKLYTKLHKHQEDPVQCYICLVEYEDGDSMRVLPCHHEFHTTCIDKWLKEIHRPVNQLASNITVLHACDDTLFTFQRKKGKETFQLQCKLRETSVVADPMQDLVDLPCWIPLGLKQKVEGKKREQKKRNQKMRVNAFHEKPSSVLVLNLPRRPRGFAAATASGANSAAKGKKEREKEKERTKLRERHRRAITSRMLAGLRQYGNFPLPARADMNDVLAALAREAGWVVDADGTTYRHCPPPSHMVPFNSTTISRLRFNSLLLIVEYSNLLMVYGGSLAARSVESQLSGGSLRNCSVKETIENQTSVLRIDECLSPASIDSVVIAERDSKNEKYTNATPINTVDCLEADQLMQDIHSGVHENDFTGTPYVPVYAKLPAGIINKFCQLIDPEGIKQELIHIKTLNIDGVVVDCWWGIVEAWSSQKYVWSGYRELFNMIREFKLKLQVVMAFHECGGNDSSDALISLPQWVLDIGKDNQDIFFTDREGRRNTECLSWGIDKERVLKGRTGIEVYFDMMRSFRTEFDDLFAEGLISAVEIGLGASGELKYPSFSERMGWRYPGIGEFQCYDKYLQHSLRRAAKLRGHSFWARGPDNAGHYNSMPHETGFFCERGDYDNYYGRFFLHWYSKTLIDHADNVLSLATLAFEETKIIVKVPAVYWWYKTPSHAAELTAGYHNPTNQDGYSPLFEVLRKHAVTMKFVCLGFHLSSQEANESLIDPEGLSWQVLNSAWDRGLMAVGENALLCYDREGYKRLVEMAKPRNDPDRRHFSFFVYQQPSLLQANVCLSELDFFIKCMHGEMTDL</sequence>
<dbReference type="Gramene" id="C.cajan_32294.t">
    <property type="protein sequence ID" value="C.cajan_32294.t"/>
    <property type="gene ID" value="C.cajan_32294"/>
</dbReference>
<dbReference type="Pfam" id="PF05687">
    <property type="entry name" value="BES1_N"/>
    <property type="match status" value="1"/>
</dbReference>
<dbReference type="Gene3D" id="3.20.20.80">
    <property type="entry name" value="Glycosidases"/>
    <property type="match status" value="1"/>
</dbReference>
<accession>A0A151RUB0</accession>
<feature type="active site" description="Proton donor" evidence="4">
    <location>
        <position position="1039"/>
    </location>
</feature>
<feature type="compositionally biased region" description="Basic and acidic residues" evidence="7">
    <location>
        <begin position="71"/>
        <end position="85"/>
    </location>
</feature>
<feature type="region of interest" description="Disordered" evidence="7">
    <location>
        <begin position="222"/>
        <end position="249"/>
    </location>
</feature>
<evidence type="ECO:0000256" key="5">
    <source>
        <dbReference type="PROSITE-ProRule" id="PRU00175"/>
    </source>
</evidence>
<evidence type="ECO:0000259" key="8">
    <source>
        <dbReference type="PROSITE" id="PS50089"/>
    </source>
</evidence>
<dbReference type="EC" id="3.2.1.2" evidence="6"/>
<dbReference type="InterPro" id="IPR001554">
    <property type="entry name" value="Glyco_hydro_14"/>
</dbReference>
<evidence type="ECO:0000256" key="1">
    <source>
        <dbReference type="ARBA" id="ARBA00005652"/>
    </source>
</evidence>
<keyword evidence="6" id="KW-0326">Glycosidase</keyword>
<reference evidence="9" key="1">
    <citation type="journal article" date="2012" name="Nat. Biotechnol.">
        <title>Draft genome sequence of pigeonpea (Cajanus cajan), an orphan legume crop of resource-poor farmers.</title>
        <authorList>
            <person name="Varshney R.K."/>
            <person name="Chen W."/>
            <person name="Li Y."/>
            <person name="Bharti A.K."/>
            <person name="Saxena R.K."/>
            <person name="Schlueter J.A."/>
            <person name="Donoghue M.T."/>
            <person name="Azam S."/>
            <person name="Fan G."/>
            <person name="Whaley A.M."/>
            <person name="Farmer A.D."/>
            <person name="Sheridan J."/>
            <person name="Iwata A."/>
            <person name="Tuteja R."/>
            <person name="Penmetsa R.V."/>
            <person name="Wu W."/>
            <person name="Upadhyaya H.D."/>
            <person name="Yang S.P."/>
            <person name="Shah T."/>
            <person name="Saxena K.B."/>
            <person name="Michael T."/>
            <person name="McCombie W.R."/>
            <person name="Yang B."/>
            <person name="Zhang G."/>
            <person name="Yang H."/>
            <person name="Wang J."/>
            <person name="Spillane C."/>
            <person name="Cook D.R."/>
            <person name="May G.D."/>
            <person name="Xu X."/>
            <person name="Jackson S.A."/>
        </authorList>
    </citation>
    <scope>NUCLEOTIDE SEQUENCE [LARGE SCALE GENOMIC DNA]</scope>
</reference>
<dbReference type="GO" id="GO:0006355">
    <property type="term" value="P:regulation of DNA-templated transcription"/>
    <property type="evidence" value="ECO:0007669"/>
    <property type="project" value="UniProtKB-ARBA"/>
</dbReference>
<dbReference type="GO" id="GO:0016161">
    <property type="term" value="F:beta-amylase activity"/>
    <property type="evidence" value="ECO:0007669"/>
    <property type="project" value="UniProtKB-EC"/>
</dbReference>
<dbReference type="GO" id="GO:0008270">
    <property type="term" value="F:zinc ion binding"/>
    <property type="evidence" value="ECO:0007669"/>
    <property type="project" value="UniProtKB-KW"/>
</dbReference>
<dbReference type="Gene3D" id="3.30.40.10">
    <property type="entry name" value="Zinc/RING finger domain, C3HC4 (zinc finger)"/>
    <property type="match status" value="1"/>
</dbReference>
<proteinExistence type="inferred from homology"/>
<feature type="region of interest" description="Disordered" evidence="7">
    <location>
        <begin position="315"/>
        <end position="362"/>
    </location>
</feature>
<protein>
    <recommendedName>
        <fullName evidence="6">Beta-amylase</fullName>
        <ecNumber evidence="6">3.2.1.2</ecNumber>
    </recommendedName>
</protein>
<dbReference type="InterPro" id="IPR017853">
    <property type="entry name" value="GH"/>
</dbReference>
<evidence type="ECO:0000313" key="9">
    <source>
        <dbReference type="EMBL" id="KYP46124.1"/>
    </source>
</evidence>
<feature type="compositionally biased region" description="Low complexity" evidence="7">
    <location>
        <begin position="1"/>
        <end position="18"/>
    </location>
</feature>
<feature type="compositionally biased region" description="Polar residues" evidence="7">
    <location>
        <begin position="334"/>
        <end position="348"/>
    </location>
</feature>
<feature type="region of interest" description="Disordered" evidence="7">
    <location>
        <begin position="1"/>
        <end position="118"/>
    </location>
</feature>
<dbReference type="SUPFAM" id="SSF57850">
    <property type="entry name" value="RING/U-box"/>
    <property type="match status" value="1"/>
</dbReference>
<gene>
    <name evidence="9" type="ORF">KK1_032291</name>
</gene>
<dbReference type="FunFam" id="3.30.40.10:FF:000388">
    <property type="entry name" value="Putative RING zinc finger domain superfamily protein"/>
    <property type="match status" value="1"/>
</dbReference>
<keyword evidence="5" id="KW-0862">Zinc</keyword>
<feature type="compositionally biased region" description="Basic and acidic residues" evidence="7">
    <location>
        <begin position="235"/>
        <end position="246"/>
    </location>
</feature>
<dbReference type="Proteomes" id="UP000075243">
    <property type="component" value="Unassembled WGS sequence"/>
</dbReference>
<feature type="compositionally biased region" description="Low complexity" evidence="7">
    <location>
        <begin position="101"/>
        <end position="118"/>
    </location>
</feature>
<keyword evidence="6" id="KW-0378">Hydrolase</keyword>
<dbReference type="InterPro" id="IPR013083">
    <property type="entry name" value="Znf_RING/FYVE/PHD"/>
</dbReference>
<feature type="compositionally biased region" description="Basic and acidic residues" evidence="7">
    <location>
        <begin position="315"/>
        <end position="333"/>
    </location>
</feature>
<dbReference type="SUPFAM" id="SSF51445">
    <property type="entry name" value="(Trans)glycosidases"/>
    <property type="match status" value="1"/>
</dbReference>